<comment type="caution">
    <text evidence="11">Lacks conserved residue(s) required for the propagation of feature annotation.</text>
</comment>
<evidence type="ECO:0000256" key="3">
    <source>
        <dbReference type="ARBA" id="ARBA00012438"/>
    </source>
</evidence>
<keyword evidence="4" id="KW-0597">Phosphoprotein</keyword>
<dbReference type="InterPro" id="IPR003018">
    <property type="entry name" value="GAF"/>
</dbReference>
<dbReference type="EC" id="2.7.13.3" evidence="3"/>
<dbReference type="AlphaFoldDB" id="A0A2G6KHN6"/>
<dbReference type="Pfam" id="PF00072">
    <property type="entry name" value="Response_reg"/>
    <property type="match status" value="1"/>
</dbReference>
<organism evidence="14 15">
    <name type="scientific">candidate division KSB3 bacterium</name>
    <dbReference type="NCBI Taxonomy" id="2044937"/>
    <lineage>
        <taxon>Bacteria</taxon>
        <taxon>candidate division KSB3</taxon>
    </lineage>
</organism>
<dbReference type="SUPFAM" id="SSF55781">
    <property type="entry name" value="GAF domain-like"/>
    <property type="match status" value="1"/>
</dbReference>
<proteinExistence type="predicted"/>
<dbReference type="Gene3D" id="3.40.50.2300">
    <property type="match status" value="1"/>
</dbReference>
<dbReference type="InterPro" id="IPR050956">
    <property type="entry name" value="2C_system_His_kinase"/>
</dbReference>
<dbReference type="GO" id="GO:0000155">
    <property type="term" value="F:phosphorelay sensor kinase activity"/>
    <property type="evidence" value="ECO:0007669"/>
    <property type="project" value="InterPro"/>
</dbReference>
<dbReference type="InterPro" id="IPR011006">
    <property type="entry name" value="CheY-like_superfamily"/>
</dbReference>
<dbReference type="PANTHER" id="PTHR43719:SF28">
    <property type="entry name" value="PEROXIDE STRESS-ACTIVATED HISTIDINE KINASE MAK1-RELATED"/>
    <property type="match status" value="1"/>
</dbReference>
<dbReference type="Gene3D" id="3.30.450.40">
    <property type="match status" value="1"/>
</dbReference>
<dbReference type="SUPFAM" id="SSF52172">
    <property type="entry name" value="CheY-like"/>
    <property type="match status" value="1"/>
</dbReference>
<evidence type="ECO:0000259" key="13">
    <source>
        <dbReference type="PROSITE" id="PS50110"/>
    </source>
</evidence>
<sequence>MMQQKTIFIMDDTFSFSASLFNHLQTAGYQVLRETKSSMVCESIRDSQPALVLLGLTEPTFEGFEICRRLKADKSISDIPVMFLTVQKDDNLELKAFECGAVDYIATSSSIEIVLARIDRLVSLIDISKRKQIEKTLFHRNRRLALLNQVGRTISSSLELEQVLEKALKEVQQLLDACSASVWLLNQGTGELECQQAIGIAQSMLEQQRLAPGLGITGWVLQHGRSAIVSDTWEDERYFNSIDRTTGFSVRSMLSVPLQSKGRVIGVMNLVDSLPGRFTEHDLAFAEPIAVTVAIALENARLFRETQQAKESAEAASRAKSEFLANMSHEIRTPMNAILGFSELLLEVVEHPEHRSWLNGIRSSGKALLSLINDILDLSKIEAGKIELQLEQLNIRDVLCEIESIFIQQCQQKGIALHIEIDRELPVG</sequence>
<keyword evidence="7" id="KW-0418">Kinase</keyword>
<dbReference type="Gene3D" id="1.10.287.130">
    <property type="match status" value="1"/>
</dbReference>
<name>A0A2G6KHN6_9BACT</name>
<evidence type="ECO:0000256" key="5">
    <source>
        <dbReference type="ARBA" id="ARBA00022679"/>
    </source>
</evidence>
<evidence type="ECO:0000256" key="6">
    <source>
        <dbReference type="ARBA" id="ARBA00022741"/>
    </source>
</evidence>
<comment type="caution">
    <text evidence="14">The sequence shown here is derived from an EMBL/GenBank/DDBJ whole genome shotgun (WGS) entry which is preliminary data.</text>
</comment>
<feature type="domain" description="Response regulatory" evidence="13">
    <location>
        <begin position="6"/>
        <end position="122"/>
    </location>
</feature>
<comment type="subcellular location">
    <subcellularLocation>
        <location evidence="2">Membrane</location>
    </subcellularLocation>
</comment>
<dbReference type="InterPro" id="IPR005467">
    <property type="entry name" value="His_kinase_dom"/>
</dbReference>
<dbReference type="Pfam" id="PF00512">
    <property type="entry name" value="HisKA"/>
    <property type="match status" value="1"/>
</dbReference>
<feature type="domain" description="Histidine kinase" evidence="12">
    <location>
        <begin position="326"/>
        <end position="428"/>
    </location>
</feature>
<keyword evidence="5" id="KW-0808">Transferase</keyword>
<protein>
    <recommendedName>
        <fullName evidence="3">histidine kinase</fullName>
        <ecNumber evidence="3">2.7.13.3</ecNumber>
    </recommendedName>
</protein>
<dbReference type="SMART" id="SM00065">
    <property type="entry name" value="GAF"/>
    <property type="match status" value="1"/>
</dbReference>
<evidence type="ECO:0000313" key="15">
    <source>
        <dbReference type="Proteomes" id="UP000230821"/>
    </source>
</evidence>
<dbReference type="InterPro" id="IPR036097">
    <property type="entry name" value="HisK_dim/P_sf"/>
</dbReference>
<dbReference type="CDD" id="cd00082">
    <property type="entry name" value="HisKA"/>
    <property type="match status" value="1"/>
</dbReference>
<dbReference type="InterPro" id="IPR001789">
    <property type="entry name" value="Sig_transdc_resp-reg_receiver"/>
</dbReference>
<dbReference type="Pfam" id="PF01590">
    <property type="entry name" value="GAF"/>
    <property type="match status" value="1"/>
</dbReference>
<keyword evidence="6" id="KW-0547">Nucleotide-binding</keyword>
<dbReference type="PROSITE" id="PS50110">
    <property type="entry name" value="RESPONSE_REGULATORY"/>
    <property type="match status" value="1"/>
</dbReference>
<dbReference type="PROSITE" id="PS50109">
    <property type="entry name" value="HIS_KIN"/>
    <property type="match status" value="1"/>
</dbReference>
<evidence type="ECO:0000256" key="2">
    <source>
        <dbReference type="ARBA" id="ARBA00004370"/>
    </source>
</evidence>
<dbReference type="SMART" id="SM00388">
    <property type="entry name" value="HisKA"/>
    <property type="match status" value="1"/>
</dbReference>
<dbReference type="InterPro" id="IPR003661">
    <property type="entry name" value="HisK_dim/P_dom"/>
</dbReference>
<feature type="non-terminal residue" evidence="14">
    <location>
        <position position="428"/>
    </location>
</feature>
<evidence type="ECO:0000256" key="11">
    <source>
        <dbReference type="PROSITE-ProRule" id="PRU00169"/>
    </source>
</evidence>
<dbReference type="FunFam" id="1.10.287.130:FF:000038">
    <property type="entry name" value="Sensory transduction histidine kinase"/>
    <property type="match status" value="1"/>
</dbReference>
<reference evidence="14 15" key="1">
    <citation type="submission" date="2017-10" db="EMBL/GenBank/DDBJ databases">
        <title>Novel microbial diversity and functional potential in the marine mammal oral microbiome.</title>
        <authorList>
            <person name="Dudek N.K."/>
            <person name="Sun C.L."/>
            <person name="Burstein D."/>
            <person name="Kantor R.S."/>
            <person name="Aliaga Goltsman D.S."/>
            <person name="Bik E.M."/>
            <person name="Thomas B.C."/>
            <person name="Banfield J.F."/>
            <person name="Relman D.A."/>
        </authorList>
    </citation>
    <scope>NUCLEOTIDE SEQUENCE [LARGE SCALE GENOMIC DNA]</scope>
    <source>
        <strain evidence="14">DOLJORAL78_47_16</strain>
    </source>
</reference>
<dbReference type="SMART" id="SM00448">
    <property type="entry name" value="REC"/>
    <property type="match status" value="1"/>
</dbReference>
<dbReference type="EMBL" id="PDSK01000055">
    <property type="protein sequence ID" value="PIE35198.1"/>
    <property type="molecule type" value="Genomic_DNA"/>
</dbReference>
<dbReference type="GO" id="GO:0016020">
    <property type="term" value="C:membrane"/>
    <property type="evidence" value="ECO:0007669"/>
    <property type="project" value="UniProtKB-SubCell"/>
</dbReference>
<keyword evidence="8" id="KW-0067">ATP-binding</keyword>
<evidence type="ECO:0000256" key="1">
    <source>
        <dbReference type="ARBA" id="ARBA00000085"/>
    </source>
</evidence>
<evidence type="ECO:0000256" key="8">
    <source>
        <dbReference type="ARBA" id="ARBA00022840"/>
    </source>
</evidence>
<accession>A0A2G6KHN6</accession>
<dbReference type="GO" id="GO:0005524">
    <property type="term" value="F:ATP binding"/>
    <property type="evidence" value="ECO:0007669"/>
    <property type="project" value="UniProtKB-KW"/>
</dbReference>
<comment type="catalytic activity">
    <reaction evidence="1">
        <text>ATP + protein L-histidine = ADP + protein N-phospho-L-histidine.</text>
        <dbReference type="EC" id="2.7.13.3"/>
    </reaction>
</comment>
<evidence type="ECO:0000259" key="12">
    <source>
        <dbReference type="PROSITE" id="PS50109"/>
    </source>
</evidence>
<evidence type="ECO:0000256" key="7">
    <source>
        <dbReference type="ARBA" id="ARBA00022777"/>
    </source>
</evidence>
<dbReference type="SUPFAM" id="SSF47384">
    <property type="entry name" value="Homodimeric domain of signal transducing histidine kinase"/>
    <property type="match status" value="1"/>
</dbReference>
<dbReference type="PANTHER" id="PTHR43719">
    <property type="entry name" value="TWO-COMPONENT HISTIDINE KINASE"/>
    <property type="match status" value="1"/>
</dbReference>
<evidence type="ECO:0000256" key="10">
    <source>
        <dbReference type="ARBA" id="ARBA00023136"/>
    </source>
</evidence>
<dbReference type="InterPro" id="IPR029016">
    <property type="entry name" value="GAF-like_dom_sf"/>
</dbReference>
<evidence type="ECO:0000313" key="14">
    <source>
        <dbReference type="EMBL" id="PIE35198.1"/>
    </source>
</evidence>
<keyword evidence="10" id="KW-0472">Membrane</keyword>
<gene>
    <name evidence="14" type="ORF">CSA56_05185</name>
</gene>
<dbReference type="Proteomes" id="UP000230821">
    <property type="component" value="Unassembled WGS sequence"/>
</dbReference>
<evidence type="ECO:0000256" key="4">
    <source>
        <dbReference type="ARBA" id="ARBA00022553"/>
    </source>
</evidence>
<evidence type="ECO:0000256" key="9">
    <source>
        <dbReference type="ARBA" id="ARBA00023012"/>
    </source>
</evidence>
<keyword evidence="9" id="KW-0902">Two-component regulatory system</keyword>